<protein>
    <submittedName>
        <fullName evidence="2">Uncharacterized protein</fullName>
    </submittedName>
</protein>
<proteinExistence type="predicted"/>
<evidence type="ECO:0000313" key="3">
    <source>
        <dbReference type="Proteomes" id="UP001571476"/>
    </source>
</evidence>
<feature type="region of interest" description="Disordered" evidence="1">
    <location>
        <begin position="1"/>
        <end position="46"/>
    </location>
</feature>
<dbReference type="EMBL" id="JBGOSP010000001">
    <property type="protein sequence ID" value="MFA3834687.1"/>
    <property type="molecule type" value="Genomic_DNA"/>
</dbReference>
<comment type="caution">
    <text evidence="2">The sequence shown here is derived from an EMBL/GenBank/DDBJ whole genome shotgun (WGS) entry which is preliminary data.</text>
</comment>
<dbReference type="RefSeq" id="WP_372560816.1">
    <property type="nucleotide sequence ID" value="NZ_JBGOSP010000001.1"/>
</dbReference>
<reference evidence="2 3" key="1">
    <citation type="submission" date="2024-08" db="EMBL/GenBank/DDBJ databases">
        <title>Genome sequence of Streptomyces aureus CACIA-1.46HGO.</title>
        <authorList>
            <person name="Evangelista-Martinez Z."/>
        </authorList>
    </citation>
    <scope>NUCLEOTIDE SEQUENCE [LARGE SCALE GENOMIC DNA]</scope>
    <source>
        <strain evidence="2 3">CACIA-1.46HGO</strain>
    </source>
</reference>
<evidence type="ECO:0000256" key="1">
    <source>
        <dbReference type="SAM" id="MobiDB-lite"/>
    </source>
</evidence>
<sequence length="46" mass="4883">MGANSLRRTGSCRRPPFFDGGDHLHPKGKGVQAMADSVNVQDLTAS</sequence>
<gene>
    <name evidence="2" type="ORF">ACEG43_00580</name>
</gene>
<accession>A0ABV4S8E2</accession>
<keyword evidence="3" id="KW-1185">Reference proteome</keyword>
<name>A0ABV4S8E2_9ACTN</name>
<dbReference type="Proteomes" id="UP001571476">
    <property type="component" value="Unassembled WGS sequence"/>
</dbReference>
<organism evidence="2 3">
    <name type="scientific">Streptomyces aureus</name>
    <dbReference type="NCBI Taxonomy" id="193461"/>
    <lineage>
        <taxon>Bacteria</taxon>
        <taxon>Bacillati</taxon>
        <taxon>Actinomycetota</taxon>
        <taxon>Actinomycetes</taxon>
        <taxon>Kitasatosporales</taxon>
        <taxon>Streptomycetaceae</taxon>
        <taxon>Streptomyces</taxon>
    </lineage>
</organism>
<evidence type="ECO:0000313" key="2">
    <source>
        <dbReference type="EMBL" id="MFA3834687.1"/>
    </source>
</evidence>